<dbReference type="RefSeq" id="WP_196153146.1">
    <property type="nucleotide sequence ID" value="NZ_JADMLG010000018.1"/>
</dbReference>
<dbReference type="AlphaFoldDB" id="A0A931IHT1"/>
<reference evidence="2" key="1">
    <citation type="submission" date="2020-11" db="EMBL/GenBank/DDBJ databases">
        <title>Nocardia NEAU-351.nov., a novel actinomycete isolated from the cow dung.</title>
        <authorList>
            <person name="Zhang X."/>
        </authorList>
    </citation>
    <scope>NUCLEOTIDE SEQUENCE</scope>
    <source>
        <strain evidence="2">NEAU-351</strain>
    </source>
</reference>
<evidence type="ECO:0000313" key="2">
    <source>
        <dbReference type="EMBL" id="MBH0780838.1"/>
    </source>
</evidence>
<sequence length="146" mass="15376">MLLLGIAVVALLLTGCGTQSPPEQGDRERVAAGIPLLVLRLPGDLWARTSTGAGHKPIEEPRRLTETPEGGLTVELTGAQLVDYLRLLDFNAHGGFMARDKETASKIYREIAVVLDNLVTPRAADAPPPEVTIDGSGSTNDAGPPS</sequence>
<evidence type="ECO:0000256" key="1">
    <source>
        <dbReference type="SAM" id="MobiDB-lite"/>
    </source>
</evidence>
<feature type="region of interest" description="Disordered" evidence="1">
    <location>
        <begin position="122"/>
        <end position="146"/>
    </location>
</feature>
<comment type="caution">
    <text evidence="2">The sequence shown here is derived from an EMBL/GenBank/DDBJ whole genome shotgun (WGS) entry which is preliminary data.</text>
</comment>
<evidence type="ECO:0000313" key="3">
    <source>
        <dbReference type="Proteomes" id="UP000655751"/>
    </source>
</evidence>
<keyword evidence="3" id="KW-1185">Reference proteome</keyword>
<dbReference type="Proteomes" id="UP000655751">
    <property type="component" value="Unassembled WGS sequence"/>
</dbReference>
<dbReference type="EMBL" id="JADMLG010000018">
    <property type="protein sequence ID" value="MBH0780838.1"/>
    <property type="molecule type" value="Genomic_DNA"/>
</dbReference>
<gene>
    <name evidence="2" type="ORF">IT779_31660</name>
</gene>
<accession>A0A931IHT1</accession>
<organism evidence="2 3">
    <name type="scientific">Nocardia bovistercoris</name>
    <dbReference type="NCBI Taxonomy" id="2785916"/>
    <lineage>
        <taxon>Bacteria</taxon>
        <taxon>Bacillati</taxon>
        <taxon>Actinomycetota</taxon>
        <taxon>Actinomycetes</taxon>
        <taxon>Mycobacteriales</taxon>
        <taxon>Nocardiaceae</taxon>
        <taxon>Nocardia</taxon>
    </lineage>
</organism>
<proteinExistence type="predicted"/>
<protein>
    <submittedName>
        <fullName evidence="2">Uncharacterized protein</fullName>
    </submittedName>
</protein>
<name>A0A931IHT1_9NOCA</name>
<feature type="compositionally biased region" description="Polar residues" evidence="1">
    <location>
        <begin position="135"/>
        <end position="146"/>
    </location>
</feature>